<gene>
    <name evidence="3" type="ORF">ACIBP4_07325</name>
</gene>
<sequence length="487" mass="51943">MTTMPQVLPEPILTGAPVSARDRLLDLVDEGTFLEFNSEARHRTSAFDMHHRRPAGDGVVTGLGRVDDRPIAFFAQESAVFGGSLGEVHAAKIVRVMDWAARSRHPVIGLIDSGGARIQEGVGALDGYGAIFAANVRQSGRTPQISVVLGPCAGGAAYSPALTDVVIMSKGRAHMFLTGPKVVKAVTNEDVTADELGGSDLHSRKSGLAHLVAADDAEALRLARRVLSYLPSSCWDEPPVAPAADPEPMPALPASHRQPYDVRRVVRAVVDQGSFLELQDRFARNLVIGFARIEGHPVGVVANQPNAMAGTLDINASEKGARFVRLCDAFGLPLVTFVDTPGFLPGLAQESGGAIRKGAKLLYAYAEATVPRVTVVLRKAFGGAYIVMNSKSLGADAVFAWPDAELAVMGADGAVDVIFRRALAAGTARADLVDRYRSEAMNSRVAAERMSVDEIVEPAATRQVVTHTLRSLIRSRQPGFRHDNLPQ</sequence>
<dbReference type="RefSeq" id="WP_396767757.1">
    <property type="nucleotide sequence ID" value="NZ_JBITLA010000001.1"/>
</dbReference>
<comment type="caution">
    <text evidence="3">The sequence shown here is derived from an EMBL/GenBank/DDBJ whole genome shotgun (WGS) entry which is preliminary data.</text>
</comment>
<reference evidence="3 4" key="1">
    <citation type="submission" date="2024-10" db="EMBL/GenBank/DDBJ databases">
        <title>The Natural Products Discovery Center: Release of the First 8490 Sequenced Strains for Exploring Actinobacteria Biosynthetic Diversity.</title>
        <authorList>
            <person name="Kalkreuter E."/>
            <person name="Kautsar S.A."/>
            <person name="Yang D."/>
            <person name="Bader C.D."/>
            <person name="Teijaro C.N."/>
            <person name="Fluegel L."/>
            <person name="Davis C.M."/>
            <person name="Simpson J.R."/>
            <person name="Lauterbach L."/>
            <person name="Steele A.D."/>
            <person name="Gui C."/>
            <person name="Meng S."/>
            <person name="Li G."/>
            <person name="Viehrig K."/>
            <person name="Ye F."/>
            <person name="Su P."/>
            <person name="Kiefer A.F."/>
            <person name="Nichols A."/>
            <person name="Cepeda A.J."/>
            <person name="Yan W."/>
            <person name="Fan B."/>
            <person name="Jiang Y."/>
            <person name="Adhikari A."/>
            <person name="Zheng C.-J."/>
            <person name="Schuster L."/>
            <person name="Cowan T.M."/>
            <person name="Smanski M.J."/>
            <person name="Chevrette M.G."/>
            <person name="De Carvalho L.P.S."/>
            <person name="Shen B."/>
        </authorList>
    </citation>
    <scope>NUCLEOTIDE SEQUENCE [LARGE SCALE GENOMIC DNA]</scope>
    <source>
        <strain evidence="3 4">NPDC049845</strain>
    </source>
</reference>
<accession>A0ABW7ZHG1</accession>
<dbReference type="InterPro" id="IPR011763">
    <property type="entry name" value="COA_CT_C"/>
</dbReference>
<dbReference type="Pfam" id="PF01039">
    <property type="entry name" value="Carboxyl_trans"/>
    <property type="match status" value="1"/>
</dbReference>
<dbReference type="SUPFAM" id="SSF52096">
    <property type="entry name" value="ClpP/crotonase"/>
    <property type="match status" value="2"/>
</dbReference>
<evidence type="ECO:0000313" key="3">
    <source>
        <dbReference type="EMBL" id="MFI7262095.1"/>
    </source>
</evidence>
<dbReference type="InterPro" id="IPR051047">
    <property type="entry name" value="AccD/PCCB"/>
</dbReference>
<dbReference type="InterPro" id="IPR034733">
    <property type="entry name" value="AcCoA_carboxyl_beta"/>
</dbReference>
<dbReference type="PANTHER" id="PTHR43842:SF2">
    <property type="entry name" value="PROPIONYL-COA CARBOXYLASE BETA CHAIN, MITOCHONDRIAL"/>
    <property type="match status" value="1"/>
</dbReference>
<dbReference type="PANTHER" id="PTHR43842">
    <property type="entry name" value="PROPIONYL-COA CARBOXYLASE BETA CHAIN"/>
    <property type="match status" value="1"/>
</dbReference>
<feature type="domain" description="CoA carboxyltransferase N-terminal" evidence="1">
    <location>
        <begin position="1"/>
        <end position="242"/>
    </location>
</feature>
<organism evidence="3 4">
    <name type="scientific">Micromonospora maritima</name>
    <dbReference type="NCBI Taxonomy" id="986711"/>
    <lineage>
        <taxon>Bacteria</taxon>
        <taxon>Bacillati</taxon>
        <taxon>Actinomycetota</taxon>
        <taxon>Actinomycetes</taxon>
        <taxon>Micromonosporales</taxon>
        <taxon>Micromonosporaceae</taxon>
        <taxon>Micromonospora</taxon>
    </lineage>
</organism>
<evidence type="ECO:0000259" key="2">
    <source>
        <dbReference type="PROSITE" id="PS50989"/>
    </source>
</evidence>
<dbReference type="EC" id="6.-.-.-" evidence="3"/>
<evidence type="ECO:0000313" key="4">
    <source>
        <dbReference type="Proteomes" id="UP001612812"/>
    </source>
</evidence>
<evidence type="ECO:0000259" key="1">
    <source>
        <dbReference type="PROSITE" id="PS50980"/>
    </source>
</evidence>
<name>A0ABW7ZHG1_9ACTN</name>
<protein>
    <submittedName>
        <fullName evidence="3">Acyl-CoA carboxylase subunit beta</fullName>
        <ecNumber evidence="3">6.-.-.-</ecNumber>
    </submittedName>
</protein>
<proteinExistence type="predicted"/>
<dbReference type="InterPro" id="IPR011762">
    <property type="entry name" value="COA_CT_N"/>
</dbReference>
<dbReference type="Proteomes" id="UP001612812">
    <property type="component" value="Unassembled WGS sequence"/>
</dbReference>
<dbReference type="GO" id="GO:0016874">
    <property type="term" value="F:ligase activity"/>
    <property type="evidence" value="ECO:0007669"/>
    <property type="project" value="UniProtKB-KW"/>
</dbReference>
<dbReference type="InterPro" id="IPR029045">
    <property type="entry name" value="ClpP/crotonase-like_dom_sf"/>
</dbReference>
<keyword evidence="3" id="KW-0436">Ligase</keyword>
<dbReference type="Gene3D" id="3.90.226.10">
    <property type="entry name" value="2-enoyl-CoA Hydratase, Chain A, domain 1"/>
    <property type="match status" value="2"/>
</dbReference>
<feature type="domain" description="CoA carboxyltransferase C-terminal" evidence="2">
    <location>
        <begin position="244"/>
        <end position="475"/>
    </location>
</feature>
<dbReference type="EMBL" id="JBITLE010000002">
    <property type="protein sequence ID" value="MFI7262095.1"/>
    <property type="molecule type" value="Genomic_DNA"/>
</dbReference>
<dbReference type="PROSITE" id="PS50989">
    <property type="entry name" value="COA_CT_CTER"/>
    <property type="match status" value="1"/>
</dbReference>
<dbReference type="PROSITE" id="PS50980">
    <property type="entry name" value="COA_CT_NTER"/>
    <property type="match status" value="1"/>
</dbReference>
<keyword evidence="4" id="KW-1185">Reference proteome</keyword>